<sequence length="54" mass="5916">MFEVVYMDRRALKCAYIGGCSNLPLAYDSLADNLMIVAPADATLQHDPNQQSAI</sequence>
<keyword evidence="2" id="KW-1185">Reference proteome</keyword>
<proteinExistence type="predicted"/>
<name>A0A7W6NAV4_9HYPH</name>
<reference evidence="1 2" key="1">
    <citation type="submission" date="2020-08" db="EMBL/GenBank/DDBJ databases">
        <title>Genomic Encyclopedia of Type Strains, Phase IV (KMG-IV): sequencing the most valuable type-strain genomes for metagenomic binning, comparative biology and taxonomic classification.</title>
        <authorList>
            <person name="Goeker M."/>
        </authorList>
    </citation>
    <scope>NUCLEOTIDE SEQUENCE [LARGE SCALE GENOMIC DNA]</scope>
    <source>
        <strain evidence="1 2">DSM 23447</strain>
    </source>
</reference>
<comment type="caution">
    <text evidence="1">The sequence shown here is derived from an EMBL/GenBank/DDBJ whole genome shotgun (WGS) entry which is preliminary data.</text>
</comment>
<evidence type="ECO:0000313" key="1">
    <source>
        <dbReference type="EMBL" id="MBB4051312.1"/>
    </source>
</evidence>
<protein>
    <submittedName>
        <fullName evidence="1">Uncharacterized protein</fullName>
    </submittedName>
</protein>
<dbReference type="Proteomes" id="UP000547011">
    <property type="component" value="Unassembled WGS sequence"/>
</dbReference>
<accession>A0A7W6NAV4</accession>
<organism evidence="1 2">
    <name type="scientific">Devosia subaequoris</name>
    <dbReference type="NCBI Taxonomy" id="395930"/>
    <lineage>
        <taxon>Bacteria</taxon>
        <taxon>Pseudomonadati</taxon>
        <taxon>Pseudomonadota</taxon>
        <taxon>Alphaproteobacteria</taxon>
        <taxon>Hyphomicrobiales</taxon>
        <taxon>Devosiaceae</taxon>
        <taxon>Devosia</taxon>
    </lineage>
</organism>
<gene>
    <name evidence="1" type="ORF">GGR20_000948</name>
</gene>
<evidence type="ECO:0000313" key="2">
    <source>
        <dbReference type="Proteomes" id="UP000547011"/>
    </source>
</evidence>
<dbReference type="EMBL" id="JACIEW010000002">
    <property type="protein sequence ID" value="MBB4051312.1"/>
    <property type="molecule type" value="Genomic_DNA"/>
</dbReference>
<dbReference type="AlphaFoldDB" id="A0A7W6NAV4"/>